<accession>A0A3B0X6A8</accession>
<sequence length="113" mass="12786">MLSSATLRLKDAQIEGLSEDSQFSLAYGAAHALALAVMRWHGYRSDNRYLVFQCLKQTIGLEDAKWRVLDKCHKQRNLAEYEGHLEITPQLLAELIKVTQELHVLVVALGPIK</sequence>
<reference evidence="1" key="1">
    <citation type="submission" date="2018-06" db="EMBL/GenBank/DDBJ databases">
        <authorList>
            <person name="Zhirakovskaya E."/>
        </authorList>
    </citation>
    <scope>NUCLEOTIDE SEQUENCE</scope>
</reference>
<name>A0A3B0X6A8_9ZZZZ</name>
<evidence type="ECO:0000313" key="1">
    <source>
        <dbReference type="EMBL" id="VAW63261.1"/>
    </source>
</evidence>
<organism evidence="1">
    <name type="scientific">hydrothermal vent metagenome</name>
    <dbReference type="NCBI Taxonomy" id="652676"/>
    <lineage>
        <taxon>unclassified sequences</taxon>
        <taxon>metagenomes</taxon>
        <taxon>ecological metagenomes</taxon>
    </lineage>
</organism>
<protein>
    <recommendedName>
        <fullName evidence="2">HEPN domain-containing protein</fullName>
    </recommendedName>
</protein>
<dbReference type="EMBL" id="UOFH01000246">
    <property type="protein sequence ID" value="VAW63261.1"/>
    <property type="molecule type" value="Genomic_DNA"/>
</dbReference>
<evidence type="ECO:0008006" key="2">
    <source>
        <dbReference type="Google" id="ProtNLM"/>
    </source>
</evidence>
<gene>
    <name evidence="1" type="ORF">MNBD_GAMMA08-679</name>
</gene>
<proteinExistence type="predicted"/>
<dbReference type="AlphaFoldDB" id="A0A3B0X6A8"/>